<sequence length="82" mass="9525">MVQGGLLRASTRDNRGMNSDYKQLLRPSEDPRRHSVVPEPVIFRSRKTPQIPQRKHLSDIYATTVVHENDQEIEVSNLSYHK</sequence>
<evidence type="ECO:0000256" key="1">
    <source>
        <dbReference type="SAM" id="MobiDB-lite"/>
    </source>
</evidence>
<accession>A0A7E4UWR2</accession>
<dbReference type="Proteomes" id="UP000492821">
    <property type="component" value="Unassembled WGS sequence"/>
</dbReference>
<keyword evidence="2" id="KW-1185">Reference proteome</keyword>
<proteinExistence type="predicted"/>
<reference evidence="2" key="1">
    <citation type="journal article" date="2013" name="Genetics">
        <title>The draft genome and transcriptome of Panagrellus redivivus are shaped by the harsh demands of a free-living lifestyle.</title>
        <authorList>
            <person name="Srinivasan J."/>
            <person name="Dillman A.R."/>
            <person name="Macchietto M.G."/>
            <person name="Heikkinen L."/>
            <person name="Lakso M."/>
            <person name="Fracchia K.M."/>
            <person name="Antoshechkin I."/>
            <person name="Mortazavi A."/>
            <person name="Wong G."/>
            <person name="Sternberg P.W."/>
        </authorList>
    </citation>
    <scope>NUCLEOTIDE SEQUENCE [LARGE SCALE GENOMIC DNA]</scope>
    <source>
        <strain evidence="2">MT8872</strain>
    </source>
</reference>
<name>A0A7E4UWR2_PANRE</name>
<dbReference type="WBParaSite" id="Pan_g13759.t1">
    <property type="protein sequence ID" value="Pan_g13759.t1"/>
    <property type="gene ID" value="Pan_g13759"/>
</dbReference>
<dbReference type="AlphaFoldDB" id="A0A7E4UWR2"/>
<protein>
    <submittedName>
        <fullName evidence="3">Uncharacterized protein</fullName>
    </submittedName>
</protein>
<feature type="region of interest" description="Disordered" evidence="1">
    <location>
        <begin position="1"/>
        <end position="35"/>
    </location>
</feature>
<evidence type="ECO:0000313" key="3">
    <source>
        <dbReference type="WBParaSite" id="Pan_g13759.t1"/>
    </source>
</evidence>
<evidence type="ECO:0000313" key="2">
    <source>
        <dbReference type="Proteomes" id="UP000492821"/>
    </source>
</evidence>
<organism evidence="2 3">
    <name type="scientific">Panagrellus redivivus</name>
    <name type="common">Microworm</name>
    <dbReference type="NCBI Taxonomy" id="6233"/>
    <lineage>
        <taxon>Eukaryota</taxon>
        <taxon>Metazoa</taxon>
        <taxon>Ecdysozoa</taxon>
        <taxon>Nematoda</taxon>
        <taxon>Chromadorea</taxon>
        <taxon>Rhabditida</taxon>
        <taxon>Tylenchina</taxon>
        <taxon>Panagrolaimomorpha</taxon>
        <taxon>Panagrolaimoidea</taxon>
        <taxon>Panagrolaimidae</taxon>
        <taxon>Panagrellus</taxon>
    </lineage>
</organism>
<reference evidence="3" key="2">
    <citation type="submission" date="2020-10" db="UniProtKB">
        <authorList>
            <consortium name="WormBaseParasite"/>
        </authorList>
    </citation>
    <scope>IDENTIFICATION</scope>
</reference>